<dbReference type="EMBL" id="VDEP01000036">
    <property type="protein sequence ID" value="KAA1135974.1"/>
    <property type="molecule type" value="Genomic_DNA"/>
</dbReference>
<evidence type="ECO:0000313" key="4">
    <source>
        <dbReference type="Proteomes" id="UP000324748"/>
    </source>
</evidence>
<dbReference type="AlphaFoldDB" id="A0A5B0SHK6"/>
<comment type="caution">
    <text evidence="3">The sequence shown here is derived from an EMBL/GenBank/DDBJ whole genome shotgun (WGS) entry which is preliminary data.</text>
</comment>
<protein>
    <recommendedName>
        <fullName evidence="6">Secreted protein</fullName>
    </recommendedName>
</protein>
<feature type="signal peptide" evidence="1">
    <location>
        <begin position="1"/>
        <end position="25"/>
    </location>
</feature>
<evidence type="ECO:0000313" key="3">
    <source>
        <dbReference type="EMBL" id="KAA1135974.1"/>
    </source>
</evidence>
<evidence type="ECO:0000313" key="5">
    <source>
        <dbReference type="Proteomes" id="UP000325313"/>
    </source>
</evidence>
<proteinExistence type="predicted"/>
<keyword evidence="1" id="KW-0732">Signal</keyword>
<evidence type="ECO:0008006" key="6">
    <source>
        <dbReference type="Google" id="ProtNLM"/>
    </source>
</evidence>
<organism evidence="3 5">
    <name type="scientific">Puccinia graminis f. sp. tritici</name>
    <dbReference type="NCBI Taxonomy" id="56615"/>
    <lineage>
        <taxon>Eukaryota</taxon>
        <taxon>Fungi</taxon>
        <taxon>Dikarya</taxon>
        <taxon>Basidiomycota</taxon>
        <taxon>Pucciniomycotina</taxon>
        <taxon>Pucciniomycetes</taxon>
        <taxon>Pucciniales</taxon>
        <taxon>Pucciniaceae</taxon>
        <taxon>Puccinia</taxon>
    </lineage>
</organism>
<gene>
    <name evidence="2" type="ORF">PGT21_011292</name>
    <name evidence="3" type="ORF">PGTUg99_014618</name>
</gene>
<evidence type="ECO:0000256" key="1">
    <source>
        <dbReference type="SAM" id="SignalP"/>
    </source>
</evidence>
<keyword evidence="4" id="KW-1185">Reference proteome</keyword>
<reference evidence="4 5" key="1">
    <citation type="submission" date="2019-05" db="EMBL/GenBank/DDBJ databases">
        <title>Emergence of the Ug99 lineage of the wheat stem rust pathogen through somatic hybridization.</title>
        <authorList>
            <person name="Li F."/>
            <person name="Upadhyaya N.M."/>
            <person name="Sperschneider J."/>
            <person name="Matny O."/>
            <person name="Nguyen-Phuc H."/>
            <person name="Mago R."/>
            <person name="Raley C."/>
            <person name="Miller M.E."/>
            <person name="Silverstein K.A.T."/>
            <person name="Henningsen E."/>
            <person name="Hirsch C.D."/>
            <person name="Visser B."/>
            <person name="Pretorius Z.A."/>
            <person name="Steffenson B.J."/>
            <person name="Schwessinger B."/>
            <person name="Dodds P.N."/>
            <person name="Figueroa M."/>
        </authorList>
    </citation>
    <scope>NUCLEOTIDE SEQUENCE [LARGE SCALE GENOMIC DNA]</scope>
    <source>
        <strain evidence="2">21-0</strain>
        <strain evidence="3 5">Ug99</strain>
    </source>
</reference>
<evidence type="ECO:0000313" key="2">
    <source>
        <dbReference type="EMBL" id="KAA1085565.1"/>
    </source>
</evidence>
<feature type="chain" id="PRO_5036366743" description="Secreted protein" evidence="1">
    <location>
        <begin position="26"/>
        <end position="130"/>
    </location>
</feature>
<dbReference type="EMBL" id="VSWC01000106">
    <property type="protein sequence ID" value="KAA1085565.1"/>
    <property type="molecule type" value="Genomic_DNA"/>
</dbReference>
<sequence length="130" mass="14975">MQVSKMIPISVVLLIQSMMTCYVQGFDCQNNYKVWGFPHAGCLKVTADGKQVATIAPPWNEERSRYYCDLDSEYERELCCVHDEDIGDTFYPDRLINNCKQIDGTDFQWPLLPYWPSGSPQDQPHNHPPS</sequence>
<dbReference type="Proteomes" id="UP000324748">
    <property type="component" value="Unassembled WGS sequence"/>
</dbReference>
<dbReference type="Proteomes" id="UP000325313">
    <property type="component" value="Unassembled WGS sequence"/>
</dbReference>
<accession>A0A5B0SHK6</accession>
<name>A0A5B0SHK6_PUCGR</name>